<feature type="region of interest" description="Disordered" evidence="2">
    <location>
        <begin position="229"/>
        <end position="252"/>
    </location>
</feature>
<feature type="compositionally biased region" description="Low complexity" evidence="2">
    <location>
        <begin position="577"/>
        <end position="588"/>
    </location>
</feature>
<feature type="region of interest" description="Disordered" evidence="2">
    <location>
        <begin position="112"/>
        <end position="132"/>
    </location>
</feature>
<sequence>MRSGRLRLTTLVSILNSIQEDIAQMDINYATGRKDPFPLRSQKQFFPSTGSSPLFQIMTVLHSEESSDNMEELDRSQMSMTELPGGSQELYEFSTLDAPIAANAASTASEESQCNSLFTTGEDPEVSNRRRRRWQENRATSDLVPIINHIDHNEALTQRALSLGQLQSTHIVPDFTLPENSLMGETNRQSSDTNTTNVGSDLIHGEINQDDPARTVPTIAPTGTSATESVFTNVNPQRPPHYQPHQTRTEYRSPSVALRLAGRTTSIPNINPSLSITLMSSGSMPCDIEQTGTSNSENQKAAVSTVQSQEPPKPAPWSDEYAHIDIDWSMQAMDTLYAASFYDYVRDEDNIVVTGPKLARLIKDYRPKQVAKAVLWMVQGWSVHKTAKLLAMIFTDWLPDLAGCVFAIVCRDWPLKPQTTLCAAYLLHSEPPTTAALFIRSLSNGWKQENSVELISFVDEMLEWDNAYFKEFISAYSKLVYPMPEKTNASSEVDTHAAAGPLKVDCTSLGTQPNSGVSRKSQSNLTCNSPQSECDNVGSGCTIVNGSQGSTEGSPDSQSDCSTSLDLSPTNTNWGPSSASDSDHYSCSQTNLVSQRPLDPNIHGHGRRYLDLTCGAQNDTQQNQECDAAHNDEALEHKNALSSKFKFTEKTQALLSKLENKTLELEKQKKELEAMQAAIEEYETDALTHRLDCKHCIDSLPCIYLDTIRLQLSDAFDGICAWE</sequence>
<dbReference type="EMBL" id="JAFCIX010000093">
    <property type="protein sequence ID" value="KAH6598932.1"/>
    <property type="molecule type" value="Genomic_DNA"/>
</dbReference>
<gene>
    <name evidence="3" type="ORF">BASA50_003439</name>
</gene>
<protein>
    <submittedName>
        <fullName evidence="3">Uncharacterized protein</fullName>
    </submittedName>
</protein>
<feature type="region of interest" description="Disordered" evidence="2">
    <location>
        <begin position="510"/>
        <end position="601"/>
    </location>
</feature>
<organism evidence="3 4">
    <name type="scientific">Batrachochytrium salamandrivorans</name>
    <dbReference type="NCBI Taxonomy" id="1357716"/>
    <lineage>
        <taxon>Eukaryota</taxon>
        <taxon>Fungi</taxon>
        <taxon>Fungi incertae sedis</taxon>
        <taxon>Chytridiomycota</taxon>
        <taxon>Chytridiomycota incertae sedis</taxon>
        <taxon>Chytridiomycetes</taxon>
        <taxon>Rhizophydiales</taxon>
        <taxon>Rhizophydiales incertae sedis</taxon>
        <taxon>Batrachochytrium</taxon>
    </lineage>
</organism>
<feature type="region of interest" description="Disordered" evidence="2">
    <location>
        <begin position="289"/>
        <end position="316"/>
    </location>
</feature>
<evidence type="ECO:0000256" key="2">
    <source>
        <dbReference type="SAM" id="MobiDB-lite"/>
    </source>
</evidence>
<evidence type="ECO:0000313" key="4">
    <source>
        <dbReference type="Proteomes" id="UP001648503"/>
    </source>
</evidence>
<reference evidence="3 4" key="1">
    <citation type="submission" date="2021-02" db="EMBL/GenBank/DDBJ databases">
        <title>Variation within the Batrachochytrium salamandrivorans European outbreak.</title>
        <authorList>
            <person name="Kelly M."/>
            <person name="Pasmans F."/>
            <person name="Shea T.P."/>
            <person name="Munoz J.F."/>
            <person name="Carranza S."/>
            <person name="Cuomo C.A."/>
            <person name="Martel A."/>
        </authorList>
    </citation>
    <scope>NUCLEOTIDE SEQUENCE [LARGE SCALE GENOMIC DNA]</scope>
    <source>
        <strain evidence="3 4">AMFP18/2</strain>
    </source>
</reference>
<feature type="compositionally biased region" description="Polar residues" evidence="2">
    <location>
        <begin position="542"/>
        <end position="576"/>
    </location>
</feature>
<dbReference type="Proteomes" id="UP001648503">
    <property type="component" value="Unassembled WGS sequence"/>
</dbReference>
<evidence type="ECO:0000256" key="1">
    <source>
        <dbReference type="SAM" id="Coils"/>
    </source>
</evidence>
<feature type="compositionally biased region" description="Polar residues" evidence="2">
    <location>
        <begin position="510"/>
        <end position="534"/>
    </location>
</feature>
<name>A0ABQ8FJY7_9FUNG</name>
<feature type="coiled-coil region" evidence="1">
    <location>
        <begin position="648"/>
        <end position="685"/>
    </location>
</feature>
<accession>A0ABQ8FJY7</accession>
<evidence type="ECO:0000313" key="3">
    <source>
        <dbReference type="EMBL" id="KAH6598932.1"/>
    </source>
</evidence>
<proteinExistence type="predicted"/>
<keyword evidence="4" id="KW-1185">Reference proteome</keyword>
<feature type="compositionally biased region" description="Polar residues" evidence="2">
    <location>
        <begin position="290"/>
        <end position="310"/>
    </location>
</feature>
<comment type="caution">
    <text evidence="3">The sequence shown here is derived from an EMBL/GenBank/DDBJ whole genome shotgun (WGS) entry which is preliminary data.</text>
</comment>
<keyword evidence="1" id="KW-0175">Coiled coil</keyword>